<proteinExistence type="predicted"/>
<protein>
    <submittedName>
        <fullName evidence="2">Uncharacterized protein</fullName>
    </submittedName>
</protein>
<accession>A0A6G1C196</accession>
<name>A0A6G1C196_9ORYZ</name>
<feature type="region of interest" description="Disordered" evidence="1">
    <location>
        <begin position="1"/>
        <end position="34"/>
    </location>
</feature>
<keyword evidence="3" id="KW-1185">Reference proteome</keyword>
<organism evidence="2 3">
    <name type="scientific">Oryza meyeriana var. granulata</name>
    <dbReference type="NCBI Taxonomy" id="110450"/>
    <lineage>
        <taxon>Eukaryota</taxon>
        <taxon>Viridiplantae</taxon>
        <taxon>Streptophyta</taxon>
        <taxon>Embryophyta</taxon>
        <taxon>Tracheophyta</taxon>
        <taxon>Spermatophyta</taxon>
        <taxon>Magnoliopsida</taxon>
        <taxon>Liliopsida</taxon>
        <taxon>Poales</taxon>
        <taxon>Poaceae</taxon>
        <taxon>BOP clade</taxon>
        <taxon>Oryzoideae</taxon>
        <taxon>Oryzeae</taxon>
        <taxon>Oryzinae</taxon>
        <taxon>Oryza</taxon>
        <taxon>Oryza meyeriana</taxon>
    </lineage>
</organism>
<evidence type="ECO:0000256" key="1">
    <source>
        <dbReference type="SAM" id="MobiDB-lite"/>
    </source>
</evidence>
<dbReference type="Proteomes" id="UP000479710">
    <property type="component" value="Unassembled WGS sequence"/>
</dbReference>
<evidence type="ECO:0000313" key="3">
    <source>
        <dbReference type="Proteomes" id="UP000479710"/>
    </source>
</evidence>
<dbReference type="AlphaFoldDB" id="A0A6G1C196"/>
<gene>
    <name evidence="2" type="ORF">E2562_024196</name>
</gene>
<comment type="caution">
    <text evidence="2">The sequence shown here is derived from an EMBL/GenBank/DDBJ whole genome shotgun (WGS) entry which is preliminary data.</text>
</comment>
<sequence>MTGNQPRRGRLGGGVMARGSSERAAPTDPSGEICGEARVSDARILTWLELENVKLSGWQEDGACYCRLSALPHDQLGAINTVPYSS</sequence>
<reference evidence="2 3" key="1">
    <citation type="submission" date="2019-11" db="EMBL/GenBank/DDBJ databases">
        <title>Whole genome sequence of Oryza granulata.</title>
        <authorList>
            <person name="Li W."/>
        </authorList>
    </citation>
    <scope>NUCLEOTIDE SEQUENCE [LARGE SCALE GENOMIC DNA]</scope>
    <source>
        <strain evidence="3">cv. Menghai</strain>
        <tissue evidence="2">Leaf</tissue>
    </source>
</reference>
<evidence type="ECO:0000313" key="2">
    <source>
        <dbReference type="EMBL" id="KAF0893373.1"/>
    </source>
</evidence>
<dbReference type="EMBL" id="SPHZ02000011">
    <property type="protein sequence ID" value="KAF0893373.1"/>
    <property type="molecule type" value="Genomic_DNA"/>
</dbReference>